<dbReference type="InterPro" id="IPR021908">
    <property type="entry name" value="YfbK_C"/>
</dbReference>
<evidence type="ECO:0000313" key="7">
    <source>
        <dbReference type="Proteomes" id="UP000477779"/>
    </source>
</evidence>
<dbReference type="PANTHER" id="PTHR10579:SF43">
    <property type="entry name" value="ZINC FINGER (C3HC4-TYPE RING FINGER) FAMILY PROTEIN"/>
    <property type="match status" value="1"/>
</dbReference>
<dbReference type="PANTHER" id="PTHR10579">
    <property type="entry name" value="CALCIUM-ACTIVATED CHLORIDE CHANNEL REGULATOR"/>
    <property type="match status" value="1"/>
</dbReference>
<dbReference type="AlphaFoldDB" id="A0AAJ2ZDH7"/>
<feature type="region of interest" description="Disordered" evidence="1">
    <location>
        <begin position="26"/>
        <end position="73"/>
    </location>
</feature>
<evidence type="ECO:0000313" key="6">
    <source>
        <dbReference type="Proteomes" id="UP000402241"/>
    </source>
</evidence>
<dbReference type="InterPro" id="IPR022156">
    <property type="entry name" value="Uncharacterised_YfbK_N"/>
</dbReference>
<feature type="signal peptide" evidence="2">
    <location>
        <begin position="1"/>
        <end position="22"/>
    </location>
</feature>
<dbReference type="Pfam" id="PF12034">
    <property type="entry name" value="YfbK_C"/>
    <property type="match status" value="1"/>
</dbReference>
<dbReference type="SUPFAM" id="SSF53300">
    <property type="entry name" value="vWA-like"/>
    <property type="match status" value="1"/>
</dbReference>
<accession>A0AAJ2ZDH7</accession>
<dbReference type="PROSITE" id="PS50234">
    <property type="entry name" value="VWFA"/>
    <property type="match status" value="1"/>
</dbReference>
<evidence type="ECO:0000259" key="3">
    <source>
        <dbReference type="PROSITE" id="PS50234"/>
    </source>
</evidence>
<dbReference type="Proteomes" id="UP000402241">
    <property type="component" value="Chromosome"/>
</dbReference>
<dbReference type="Proteomes" id="UP000477779">
    <property type="component" value="Unassembled WGS sequence"/>
</dbReference>
<evidence type="ECO:0000313" key="4">
    <source>
        <dbReference type="EMBL" id="NES27696.1"/>
    </source>
</evidence>
<proteinExistence type="predicted"/>
<feature type="domain" description="VWFA" evidence="3">
    <location>
        <begin position="162"/>
        <end position="335"/>
    </location>
</feature>
<dbReference type="PROSITE" id="PS51257">
    <property type="entry name" value="PROKAR_LIPOPROTEIN"/>
    <property type="match status" value="1"/>
</dbReference>
<dbReference type="InterPro" id="IPR051266">
    <property type="entry name" value="CLCR"/>
</dbReference>
<feature type="compositionally biased region" description="Basic and acidic residues" evidence="1">
    <location>
        <begin position="53"/>
        <end position="68"/>
    </location>
</feature>
<evidence type="ECO:0000313" key="5">
    <source>
        <dbReference type="EMBL" id="QGL47510.1"/>
    </source>
</evidence>
<evidence type="ECO:0000256" key="1">
    <source>
        <dbReference type="SAM" id="MobiDB-lite"/>
    </source>
</evidence>
<keyword evidence="2" id="KW-0732">Signal</keyword>
<gene>
    <name evidence="4" type="ORF">G3561_09025</name>
    <name evidence="5" type="ORF">GCE86_11020</name>
</gene>
<dbReference type="Pfam" id="PF00092">
    <property type="entry name" value="VWA"/>
    <property type="match status" value="1"/>
</dbReference>
<dbReference type="InterPro" id="IPR002035">
    <property type="entry name" value="VWF_A"/>
</dbReference>
<protein>
    <submittedName>
        <fullName evidence="4">DUF3520 domain-containing protein</fullName>
    </submittedName>
</protein>
<name>A0AAJ2ZDH7_9ACTN</name>
<dbReference type="EMBL" id="CP045309">
    <property type="protein sequence ID" value="QGL47510.1"/>
    <property type="molecule type" value="Genomic_DNA"/>
</dbReference>
<evidence type="ECO:0000256" key="2">
    <source>
        <dbReference type="SAM" id="SignalP"/>
    </source>
</evidence>
<dbReference type="SMART" id="SM00327">
    <property type="entry name" value="VWA"/>
    <property type="match status" value="1"/>
</dbReference>
<keyword evidence="6" id="KW-1185">Reference proteome</keyword>
<dbReference type="RefSeq" id="WP_154226857.1">
    <property type="nucleotide sequence ID" value="NZ_CP045309.1"/>
</dbReference>
<dbReference type="Pfam" id="PF12450">
    <property type="entry name" value="vWF_A"/>
    <property type="match status" value="1"/>
</dbReference>
<organism evidence="4 7">
    <name type="scientific">Micromonospora terminaliae</name>
    <dbReference type="NCBI Taxonomy" id="1914461"/>
    <lineage>
        <taxon>Bacteria</taxon>
        <taxon>Bacillati</taxon>
        <taxon>Actinomycetota</taxon>
        <taxon>Actinomycetes</taxon>
        <taxon>Micromonosporales</taxon>
        <taxon>Micromonosporaceae</taxon>
        <taxon>Micromonospora</taxon>
    </lineage>
</organism>
<dbReference type="EMBL" id="JAAHBZ010000003">
    <property type="protein sequence ID" value="NES27696.1"/>
    <property type="molecule type" value="Genomic_DNA"/>
</dbReference>
<dbReference type="Gene3D" id="3.40.50.410">
    <property type="entry name" value="von Willebrand factor, type A domain"/>
    <property type="match status" value="1"/>
</dbReference>
<reference evidence="4 7" key="2">
    <citation type="submission" date="2020-02" db="EMBL/GenBank/DDBJ databases">
        <title>WGS of Micromonospora spp. isolated from hot spring.</title>
        <authorList>
            <person name="Thawai C."/>
        </authorList>
    </citation>
    <scope>NUCLEOTIDE SEQUENCE [LARGE SCALE GENOMIC DNA]</scope>
    <source>
        <strain evidence="4 7">TMS7</strain>
    </source>
</reference>
<reference evidence="5 6" key="1">
    <citation type="submission" date="2019-10" db="EMBL/GenBank/DDBJ databases">
        <title>Genome Sequence of Micromonospora terminaliae DSM 101760.</title>
        <authorList>
            <person name="Guo L."/>
        </authorList>
    </citation>
    <scope>NUCLEOTIDE SEQUENCE [LARGE SCALE GENOMIC DNA]</scope>
    <source>
        <strain evidence="5 6">DSM 101760</strain>
    </source>
</reference>
<dbReference type="InterPro" id="IPR036465">
    <property type="entry name" value="vWFA_dom_sf"/>
</dbReference>
<feature type="chain" id="PRO_5042562807" evidence="2">
    <location>
        <begin position="23"/>
        <end position="504"/>
    </location>
</feature>
<sequence>MVHLRRSVLLLAALATTLTVGACTADGGAQRSDSAHGPARGQRSDAAPGAARPDADAPRSGDETRASDDPLSTFAVDVDTASYGYARRLILDGRLPERGTVRPEEFVNSFRQDYPQPAGDGFAVHVDGARLPETHEAGGDERLLRVGLQTRAQDEQRRPDAALTFVIDVSGSMGEPGRLDLVRDALHTLVDQLRPTDSIAVVEFSNRARVVREMTPVADARPLHSAIDSLHTRDSTNLEAGLVLGYRVARDGFRPGRTNRVIVLSDGLANTGSTEAEPILRRVRAEAEKQIALLGVGVGSDYGDELMEQLADRGDGFAVYVSEREQAREVFVRQLPATLSVRALDAKVQVSFAPQAVRSYRLVGYDNRAVADQDFRDDRVDGGEVGPGHSVTALYAVRLAEGASPSDRIAQVQVRWTDPVERTPAETYGSVTVADVQGGFAAASPRLRACYAAAWFAETLRGAESAGPVRLADLAAIADGAAAATEDPEVRDLARVIRSADELR</sequence>